<dbReference type="Proteomes" id="UP000018688">
    <property type="component" value="Unassembled WGS sequence"/>
</dbReference>
<dbReference type="InterPro" id="IPR029044">
    <property type="entry name" value="Nucleotide-diphossugar_trans"/>
</dbReference>
<dbReference type="PANTHER" id="PTHR22916">
    <property type="entry name" value="GLYCOSYLTRANSFERASE"/>
    <property type="match status" value="1"/>
</dbReference>
<protein>
    <recommendedName>
        <fullName evidence="3">Glycosyltransferase 2-like domain-containing protein</fullName>
    </recommendedName>
</protein>
<dbReference type="InterPro" id="IPR001173">
    <property type="entry name" value="Glyco_trans_2-like"/>
</dbReference>
<feature type="domain" description="Glycosyltransferase 2-like" evidence="3">
    <location>
        <begin position="6"/>
        <end position="109"/>
    </location>
</feature>
<evidence type="ECO:0000313" key="4">
    <source>
        <dbReference type="EMBL" id="ETD26225.1"/>
    </source>
</evidence>
<keyword evidence="1" id="KW-0328">Glycosyltransferase</keyword>
<organism evidence="4 5">
    <name type="scientific">Helicobacter canis NCTC 12740</name>
    <dbReference type="NCBI Taxonomy" id="1357399"/>
    <lineage>
        <taxon>Bacteria</taxon>
        <taxon>Pseudomonadati</taxon>
        <taxon>Campylobacterota</taxon>
        <taxon>Epsilonproteobacteria</taxon>
        <taxon>Campylobacterales</taxon>
        <taxon>Helicobacteraceae</taxon>
        <taxon>Helicobacter</taxon>
    </lineage>
</organism>
<dbReference type="RefSeq" id="WP_023930375.1">
    <property type="nucleotide sequence ID" value="NZ_KI669458.1"/>
</dbReference>
<evidence type="ECO:0000256" key="2">
    <source>
        <dbReference type="ARBA" id="ARBA00022679"/>
    </source>
</evidence>
<feature type="non-terminal residue" evidence="4">
    <location>
        <position position="189"/>
    </location>
</feature>
<dbReference type="Pfam" id="PF00535">
    <property type="entry name" value="Glycos_transf_2"/>
    <property type="match status" value="2"/>
</dbReference>
<keyword evidence="2" id="KW-0808">Transferase</keyword>
<keyword evidence="5" id="KW-1185">Reference proteome</keyword>
<dbReference type="STRING" id="1357399.HMPREF2087_01373"/>
<dbReference type="Gene3D" id="3.90.550.10">
    <property type="entry name" value="Spore Coat Polysaccharide Biosynthesis Protein SpsA, Chain A"/>
    <property type="match status" value="2"/>
</dbReference>
<dbReference type="SUPFAM" id="SSF53448">
    <property type="entry name" value="Nucleotide-diphospho-sugar transferases"/>
    <property type="match status" value="2"/>
</dbReference>
<dbReference type="PANTHER" id="PTHR22916:SF51">
    <property type="entry name" value="GLYCOSYLTRANSFERASE EPSH-RELATED"/>
    <property type="match status" value="1"/>
</dbReference>
<dbReference type="GO" id="GO:0016758">
    <property type="term" value="F:hexosyltransferase activity"/>
    <property type="evidence" value="ECO:0007669"/>
    <property type="project" value="UniProtKB-ARBA"/>
</dbReference>
<evidence type="ECO:0000256" key="1">
    <source>
        <dbReference type="ARBA" id="ARBA00022676"/>
    </source>
</evidence>
<proteinExistence type="predicted"/>
<reference evidence="4 5" key="1">
    <citation type="submission" date="2013-10" db="EMBL/GenBank/DDBJ databases">
        <title>The Genome Sequence of Helicobacter canis NCTC 12740.</title>
        <authorList>
            <consortium name="The Broad Institute Genomics Platform"/>
            <person name="Earl A."/>
            <person name="Fox J.G."/>
            <person name="Shen Z."/>
            <person name="Young S.K."/>
            <person name="Zeng Q."/>
            <person name="Gargeya S."/>
            <person name="Fitzgerald M."/>
            <person name="Abouelleil A."/>
            <person name="Alvarado L."/>
            <person name="Chapman S.B."/>
            <person name="Gainer-Dewar J."/>
            <person name="Goldberg J."/>
            <person name="Griggs A."/>
            <person name="Gujja S."/>
            <person name="Hansen M."/>
            <person name="Howarth C."/>
            <person name="Imamovic A."/>
            <person name="Ireland A."/>
            <person name="Larimer J."/>
            <person name="McCowan C."/>
            <person name="Murphy C."/>
            <person name="Pearson M."/>
            <person name="Poon T.W."/>
            <person name="Priest M."/>
            <person name="Roberts A."/>
            <person name="Saif S."/>
            <person name="Shea T."/>
            <person name="Sykes S."/>
            <person name="Wortman J."/>
            <person name="Nusbaum C."/>
            <person name="Birren B."/>
        </authorList>
    </citation>
    <scope>NUCLEOTIDE SEQUENCE [LARGE SCALE GENOMIC DNA]</scope>
    <source>
        <strain evidence="4 5">NCTC 12740</strain>
    </source>
</reference>
<dbReference type="CDD" id="cd00761">
    <property type="entry name" value="Glyco_tranf_GTA_type"/>
    <property type="match status" value="2"/>
</dbReference>
<feature type="domain" description="Glycosyltransferase 2-like" evidence="3">
    <location>
        <begin position="152"/>
        <end position="187"/>
    </location>
</feature>
<gene>
    <name evidence="4" type="ORF">HMPREF2087_01373</name>
</gene>
<evidence type="ECO:0000259" key="3">
    <source>
        <dbReference type="Pfam" id="PF00535"/>
    </source>
</evidence>
<accession>V8CGT7</accession>
<dbReference type="AlphaFoldDB" id="V8CGT7"/>
<evidence type="ECO:0000313" key="5">
    <source>
        <dbReference type="Proteomes" id="UP000018688"/>
    </source>
</evidence>
<dbReference type="eggNOG" id="COG1216">
    <property type="taxonomic scope" value="Bacteria"/>
</dbReference>
<name>V8CGT7_9HELI</name>
<comment type="caution">
    <text evidence="4">The sequence shown here is derived from an EMBL/GenBank/DDBJ whole genome shotgun (WGS) entry which is preliminary data.</text>
</comment>
<sequence>MRPFISIVIPVYNVESTIARCLDSCINQSLYDIEMIIVDDCGSDSSIQIAQRYAKQDTRIHIVHNETNLGLFSTRIAGERVARGEYILPLDSDDYIEPHTCKRLYRLVHNLADSTPLEQLTLLVNEKAHKNAIGGGHIINQTGSYAMPPKVSIIIPTYNVESYIARCLESCINQTLHDIEILVIDDCGS</sequence>
<dbReference type="EMBL" id="AZJJ01000006">
    <property type="protein sequence ID" value="ETD26225.1"/>
    <property type="molecule type" value="Genomic_DNA"/>
</dbReference>
<dbReference type="HOGENOM" id="CLU_025996_22_1_7"/>